<evidence type="ECO:0000256" key="3">
    <source>
        <dbReference type="ARBA" id="ARBA00022801"/>
    </source>
</evidence>
<comment type="function">
    <text evidence="5">Bidirectionally degrades single-stranded DNA into large acid-insoluble oligonucleotides, which are then degraded further into small acid-soluble oligonucleotides.</text>
</comment>
<dbReference type="NCBIfam" id="TIGR00237">
    <property type="entry name" value="xseA"/>
    <property type="match status" value="1"/>
</dbReference>
<dbReference type="Proteomes" id="UP000182264">
    <property type="component" value="Chromosome"/>
</dbReference>
<dbReference type="PANTHER" id="PTHR30008:SF0">
    <property type="entry name" value="EXODEOXYRIBONUCLEASE 7 LARGE SUBUNIT"/>
    <property type="match status" value="1"/>
</dbReference>
<dbReference type="GO" id="GO:0005737">
    <property type="term" value="C:cytoplasm"/>
    <property type="evidence" value="ECO:0007669"/>
    <property type="project" value="UniProtKB-SubCell"/>
</dbReference>
<keyword evidence="10" id="KW-1185">Reference proteome</keyword>
<evidence type="ECO:0000256" key="6">
    <source>
        <dbReference type="RuleBase" id="RU004355"/>
    </source>
</evidence>
<dbReference type="KEGG" id="pace:A6070_06800"/>
<dbReference type="InterPro" id="IPR003753">
    <property type="entry name" value="Exonuc_VII_L"/>
</dbReference>
<dbReference type="InterPro" id="IPR025824">
    <property type="entry name" value="OB-fold_nuc-bd_dom"/>
</dbReference>
<dbReference type="OrthoDB" id="9802795at2"/>
<dbReference type="InterPro" id="IPR020579">
    <property type="entry name" value="Exonuc_VII_lsu_C"/>
</dbReference>
<evidence type="ECO:0000256" key="5">
    <source>
        <dbReference type="HAMAP-Rule" id="MF_00378"/>
    </source>
</evidence>
<comment type="subunit">
    <text evidence="5">Heterooligomer composed of large and small subunits.</text>
</comment>
<dbReference type="STRING" id="29542.A6070_06800"/>
<evidence type="ECO:0000313" key="9">
    <source>
        <dbReference type="EMBL" id="APG25787.1"/>
    </source>
</evidence>
<dbReference type="EMBL" id="CP015518">
    <property type="protein sequence ID" value="APG25787.1"/>
    <property type="molecule type" value="Genomic_DNA"/>
</dbReference>
<dbReference type="GO" id="GO:0008855">
    <property type="term" value="F:exodeoxyribonuclease VII activity"/>
    <property type="evidence" value="ECO:0007669"/>
    <property type="project" value="UniProtKB-UniRule"/>
</dbReference>
<evidence type="ECO:0000259" key="8">
    <source>
        <dbReference type="Pfam" id="PF13742"/>
    </source>
</evidence>
<feature type="domain" description="OB-fold nucleic acid binding" evidence="8">
    <location>
        <begin position="8"/>
        <end position="101"/>
    </location>
</feature>
<dbReference type="GO" id="GO:0009318">
    <property type="term" value="C:exodeoxyribonuclease VII complex"/>
    <property type="evidence" value="ECO:0007669"/>
    <property type="project" value="UniProtKB-UniRule"/>
</dbReference>
<reference evidence="9 10" key="1">
    <citation type="journal article" date="2017" name="Genome Announc.">
        <title>Complete Genome Sequences of Two Acetylene-Fermenting Pelobacter acetylenicus Strains.</title>
        <authorList>
            <person name="Sutton J.M."/>
            <person name="Baesman S.M."/>
            <person name="Fierst J.L."/>
            <person name="Poret-Peterson A.T."/>
            <person name="Oremland R.S."/>
            <person name="Dunlap D.S."/>
            <person name="Akob D.M."/>
        </authorList>
    </citation>
    <scope>NUCLEOTIDE SEQUENCE [LARGE SCALE GENOMIC DNA]</scope>
    <source>
        <strain evidence="9 10">DSM 3247</strain>
    </source>
</reference>
<dbReference type="EC" id="3.1.11.6" evidence="5"/>
<dbReference type="HAMAP" id="MF_00378">
    <property type="entry name" value="Exonuc_7_L"/>
    <property type="match status" value="1"/>
</dbReference>
<proteinExistence type="inferred from homology"/>
<evidence type="ECO:0000313" key="10">
    <source>
        <dbReference type="Proteomes" id="UP000182264"/>
    </source>
</evidence>
<evidence type="ECO:0000256" key="2">
    <source>
        <dbReference type="ARBA" id="ARBA00022722"/>
    </source>
</evidence>
<comment type="similarity">
    <text evidence="5 6">Belongs to the XseA family.</text>
</comment>
<comment type="subcellular location">
    <subcellularLocation>
        <location evidence="5 6">Cytoplasm</location>
    </subcellularLocation>
</comment>
<evidence type="ECO:0000256" key="4">
    <source>
        <dbReference type="ARBA" id="ARBA00022839"/>
    </source>
</evidence>
<dbReference type="AlphaFoldDB" id="A0A1L3GIL9"/>
<dbReference type="Pfam" id="PF13742">
    <property type="entry name" value="tRNA_anti_2"/>
    <property type="match status" value="1"/>
</dbReference>
<organism evidence="9 10">
    <name type="scientific">Syntrophotalea acetylenica</name>
    <name type="common">Pelobacter acetylenicus</name>
    <dbReference type="NCBI Taxonomy" id="29542"/>
    <lineage>
        <taxon>Bacteria</taxon>
        <taxon>Pseudomonadati</taxon>
        <taxon>Thermodesulfobacteriota</taxon>
        <taxon>Desulfuromonadia</taxon>
        <taxon>Desulfuromonadales</taxon>
        <taxon>Syntrophotaleaceae</taxon>
        <taxon>Syntrophotalea</taxon>
    </lineage>
</organism>
<comment type="catalytic activity">
    <reaction evidence="5 6">
        <text>Exonucleolytic cleavage in either 5'- to 3'- or 3'- to 5'-direction to yield nucleoside 5'-phosphates.</text>
        <dbReference type="EC" id="3.1.11.6"/>
    </reaction>
</comment>
<dbReference type="CDD" id="cd04489">
    <property type="entry name" value="ExoVII_LU_OBF"/>
    <property type="match status" value="1"/>
</dbReference>
<dbReference type="PANTHER" id="PTHR30008">
    <property type="entry name" value="EXODEOXYRIBONUCLEASE 7 LARGE SUBUNIT"/>
    <property type="match status" value="1"/>
</dbReference>
<dbReference type="Pfam" id="PF02601">
    <property type="entry name" value="Exonuc_VII_L"/>
    <property type="match status" value="1"/>
</dbReference>
<evidence type="ECO:0000256" key="1">
    <source>
        <dbReference type="ARBA" id="ARBA00022490"/>
    </source>
</evidence>
<accession>A0A1L3GIL9</accession>
<keyword evidence="2 5" id="KW-0540">Nuclease</keyword>
<sequence length="409" mass="44877">MHANDGTLSVSRLVSLLRDLVEENFIQVVVTGEIANFSAPSSGHLYFALKDDLAQLRGVMFRTANRLLNFMPENGVQVVCWGRVSLYPQRGELQLVVERMEALGVGSWQLAFEKLKRRLGAEGLFDAARKRRLPPFPRTIGVVTSPTGAAIHDILNVLRRRGAGLRVLLCPVRVQGDGSAQEVARGIADLNRNGQADVIIVGRGGGSPEDLWAFNEEIVARAVFESAIPVISAVGHEVDVTIADLVADLRAPTPSAAAELVVQGRQDLERHVDHLILRLSGQMQGRLQLLAERVAGLRRRLRSPVEDVRKQRTALDQSRLRLQRGMQGALQRCTHRLGVAASRLHDLSPLATLDRGYAIVFADRTGQVVRSSTALKKGDRVSIRLAEGEVAAIVEKTDHEPRLPPPARR</sequence>
<feature type="domain" description="Exonuclease VII large subunit C-terminal" evidence="7">
    <location>
        <begin position="124"/>
        <end position="340"/>
    </location>
</feature>
<dbReference type="GO" id="GO:0006308">
    <property type="term" value="P:DNA catabolic process"/>
    <property type="evidence" value="ECO:0007669"/>
    <property type="project" value="UniProtKB-UniRule"/>
</dbReference>
<keyword evidence="4 5" id="KW-0269">Exonuclease</keyword>
<gene>
    <name evidence="5" type="primary">xseA</name>
    <name evidence="9" type="ORF">A7E75_12785</name>
</gene>
<protein>
    <recommendedName>
        <fullName evidence="5">Exodeoxyribonuclease 7 large subunit</fullName>
        <ecNumber evidence="5">3.1.11.6</ecNumber>
    </recommendedName>
    <alternativeName>
        <fullName evidence="5">Exodeoxyribonuclease VII large subunit</fullName>
        <shortName evidence="5">Exonuclease VII large subunit</shortName>
    </alternativeName>
</protein>
<dbReference type="GO" id="GO:0003676">
    <property type="term" value="F:nucleic acid binding"/>
    <property type="evidence" value="ECO:0007669"/>
    <property type="project" value="InterPro"/>
</dbReference>
<dbReference type="RefSeq" id="WP_072287630.1">
    <property type="nucleotide sequence ID" value="NZ_CP015455.1"/>
</dbReference>
<keyword evidence="1 5" id="KW-0963">Cytoplasm</keyword>
<keyword evidence="3 5" id="KW-0378">Hydrolase</keyword>
<name>A0A1L3GIL9_SYNAC</name>
<evidence type="ECO:0000259" key="7">
    <source>
        <dbReference type="Pfam" id="PF02601"/>
    </source>
</evidence>